<dbReference type="eggNOG" id="COG0667">
    <property type="taxonomic scope" value="Bacteria"/>
</dbReference>
<dbReference type="PANTHER" id="PTHR43625:SF77">
    <property type="entry name" value="ALDO-KETO REDUCTASE"/>
    <property type="match status" value="1"/>
</dbReference>
<dbReference type="HOGENOM" id="CLU_023205_2_1_0"/>
<dbReference type="PATRIC" id="fig|861299.3.peg.2330"/>
<accession>W0RGC2</accession>
<evidence type="ECO:0000313" key="3">
    <source>
        <dbReference type="EMBL" id="AHG89826.1"/>
    </source>
</evidence>
<dbReference type="GO" id="GO:0005737">
    <property type="term" value="C:cytoplasm"/>
    <property type="evidence" value="ECO:0007669"/>
    <property type="project" value="TreeGrafter"/>
</dbReference>
<evidence type="ECO:0000256" key="1">
    <source>
        <dbReference type="ARBA" id="ARBA00023002"/>
    </source>
</evidence>
<dbReference type="AlphaFoldDB" id="W0RGC2"/>
<dbReference type="RefSeq" id="WP_025411312.1">
    <property type="nucleotide sequence ID" value="NZ_CP007128.1"/>
</dbReference>
<dbReference type="InterPro" id="IPR023210">
    <property type="entry name" value="NADP_OxRdtase_dom"/>
</dbReference>
<protein>
    <submittedName>
        <fullName evidence="3">NADP-dependent oxidoreductase domain protein</fullName>
    </submittedName>
</protein>
<name>W0RGC2_9BACT</name>
<dbReference type="InterPro" id="IPR036812">
    <property type="entry name" value="NAD(P)_OxRdtase_dom_sf"/>
</dbReference>
<organism evidence="3 4">
    <name type="scientific">Gemmatirosa kalamazoonensis</name>
    <dbReference type="NCBI Taxonomy" id="861299"/>
    <lineage>
        <taxon>Bacteria</taxon>
        <taxon>Pseudomonadati</taxon>
        <taxon>Gemmatimonadota</taxon>
        <taxon>Gemmatimonadia</taxon>
        <taxon>Gemmatimonadales</taxon>
        <taxon>Gemmatimonadaceae</taxon>
        <taxon>Gemmatirosa</taxon>
    </lineage>
</organism>
<gene>
    <name evidence="3" type="ORF">J421_2289</name>
</gene>
<proteinExistence type="predicted"/>
<dbReference type="GO" id="GO:0016491">
    <property type="term" value="F:oxidoreductase activity"/>
    <property type="evidence" value="ECO:0007669"/>
    <property type="project" value="UniProtKB-KW"/>
</dbReference>
<evidence type="ECO:0000313" key="4">
    <source>
        <dbReference type="Proteomes" id="UP000019151"/>
    </source>
</evidence>
<dbReference type="Gene3D" id="3.20.20.100">
    <property type="entry name" value="NADP-dependent oxidoreductase domain"/>
    <property type="match status" value="1"/>
</dbReference>
<evidence type="ECO:0000259" key="2">
    <source>
        <dbReference type="Pfam" id="PF00248"/>
    </source>
</evidence>
<dbReference type="InParanoid" id="W0RGC2"/>
<dbReference type="STRING" id="861299.J421_2289"/>
<dbReference type="OrthoDB" id="5488419at2"/>
<dbReference type="Proteomes" id="UP000019151">
    <property type="component" value="Chromosome"/>
</dbReference>
<dbReference type="EMBL" id="CP007128">
    <property type="protein sequence ID" value="AHG89826.1"/>
    <property type="molecule type" value="Genomic_DNA"/>
</dbReference>
<keyword evidence="1" id="KW-0560">Oxidoreductase</keyword>
<sequence>MKTRKLGALEVSEIGAGCMSISANYGPPADRSQGIRVIRAAHDRGVTFFDTAEVYGPFTSEELVGEALAPIRDRVRIATKFGLVSHAAGRPGVPGAPISTPANIRTAVEGSLKRLRTDRIDLLYQHRVDPNVPIEDVAGVVRDLIAAGKVLHFGLSEASAATIRRAHAIQPVAAVQTEYSLMERSVEHNGVLATCEALGIGFVPWGPVGMGYLTATVDPGTVLDAETDLRAGFDRFSRANLAANRPVVDVLRQFAANKNATPAQLALAWLLARKPFVVPIPGTRNPDHLAENLGAVGVPLTAADLRELDAALATVAVHGGRMNAEHMKVVDQTS</sequence>
<feature type="domain" description="NADP-dependent oxidoreductase" evidence="2">
    <location>
        <begin position="13"/>
        <end position="311"/>
    </location>
</feature>
<dbReference type="PANTHER" id="PTHR43625">
    <property type="entry name" value="AFLATOXIN B1 ALDEHYDE REDUCTASE"/>
    <property type="match status" value="1"/>
</dbReference>
<keyword evidence="4" id="KW-1185">Reference proteome</keyword>
<dbReference type="SUPFAM" id="SSF51430">
    <property type="entry name" value="NAD(P)-linked oxidoreductase"/>
    <property type="match status" value="1"/>
</dbReference>
<dbReference type="Pfam" id="PF00248">
    <property type="entry name" value="Aldo_ket_red"/>
    <property type="match status" value="1"/>
</dbReference>
<dbReference type="KEGG" id="gba:J421_2289"/>
<dbReference type="InterPro" id="IPR050791">
    <property type="entry name" value="Aldo-Keto_reductase"/>
</dbReference>
<reference evidence="3 4" key="1">
    <citation type="journal article" date="2014" name="Genome Announc.">
        <title>Genome Sequence and Methylome of Soil Bacterium Gemmatirosa kalamazoonensis KBS708T, a Member of the Rarely Cultivated Gemmatimonadetes Phylum.</title>
        <authorList>
            <person name="Debruyn J.M."/>
            <person name="Radosevich M."/>
            <person name="Wommack K.E."/>
            <person name="Polson S.W."/>
            <person name="Hauser L.J."/>
            <person name="Fawaz M.N."/>
            <person name="Korlach J."/>
            <person name="Tsai Y.C."/>
        </authorList>
    </citation>
    <scope>NUCLEOTIDE SEQUENCE [LARGE SCALE GENOMIC DNA]</scope>
    <source>
        <strain evidence="3 4">KBS708</strain>
    </source>
</reference>